<dbReference type="GO" id="GO:0005886">
    <property type="term" value="C:plasma membrane"/>
    <property type="evidence" value="ECO:0007669"/>
    <property type="project" value="UniProtKB-SubCell"/>
</dbReference>
<dbReference type="CDD" id="cd06579">
    <property type="entry name" value="TM_PBP1_transp_AraH_like"/>
    <property type="match status" value="1"/>
</dbReference>
<dbReference type="PANTHER" id="PTHR32196:SF21">
    <property type="entry name" value="ABC TRANSPORTER PERMEASE PROTEIN YPHD-RELATED"/>
    <property type="match status" value="1"/>
</dbReference>
<name>A0A4V3I7I8_9MICO</name>
<dbReference type="RefSeq" id="WP_134487887.1">
    <property type="nucleotide sequence ID" value="NZ_SOEZ01000012.1"/>
</dbReference>
<keyword evidence="7 8" id="KW-0472">Membrane</keyword>
<accession>A0A4V3I7I8</accession>
<evidence type="ECO:0000256" key="4">
    <source>
        <dbReference type="ARBA" id="ARBA00022519"/>
    </source>
</evidence>
<feature type="transmembrane region" description="Helical" evidence="8">
    <location>
        <begin position="141"/>
        <end position="160"/>
    </location>
</feature>
<evidence type="ECO:0000256" key="2">
    <source>
        <dbReference type="ARBA" id="ARBA00022448"/>
    </source>
</evidence>
<feature type="transmembrane region" description="Helical" evidence="8">
    <location>
        <begin position="312"/>
        <end position="332"/>
    </location>
</feature>
<sequence length="338" mass="34352">MTLAESTSPTEVPELAPDGHRRRIALLVVSKYGTLIAMVIMIIIFSIAAPGGSFLQPQNLLAILSQSALTAIIAAGVTLVLVAGEFDLSIGYTASLAGVLVTGLMSHQGLPIPVAILLTILAGAAVGMANGLLVAKAGVNAVIATLGVGTMVVGLSFGYTAGQPIVSLPADFTAIALGRAVLGVPNLIWLMSIVLVILWVLLNRTPLGIRIQATGANSHAATLAGVRTDRAKISAFVIAGACAAIAGTLLSSQLGSGMVSSGDGYLLDALAAVFLGSATLRDGKFHIVGTLIGVLIVNIGFNGLGLIGTPTFFQFVFKGGILVFAVALATLARRYARS</sequence>
<dbReference type="Proteomes" id="UP000297866">
    <property type="component" value="Unassembled WGS sequence"/>
</dbReference>
<dbReference type="OrthoDB" id="9808136at2"/>
<feature type="transmembrane region" description="Helical" evidence="8">
    <location>
        <begin position="180"/>
        <end position="202"/>
    </location>
</feature>
<dbReference type="GO" id="GO:0022857">
    <property type="term" value="F:transmembrane transporter activity"/>
    <property type="evidence" value="ECO:0007669"/>
    <property type="project" value="InterPro"/>
</dbReference>
<evidence type="ECO:0000256" key="6">
    <source>
        <dbReference type="ARBA" id="ARBA00022989"/>
    </source>
</evidence>
<feature type="transmembrane region" description="Helical" evidence="8">
    <location>
        <begin position="233"/>
        <end position="252"/>
    </location>
</feature>
<keyword evidence="4" id="KW-0997">Cell inner membrane</keyword>
<dbReference type="InterPro" id="IPR001851">
    <property type="entry name" value="ABC_transp_permease"/>
</dbReference>
<dbReference type="AlphaFoldDB" id="A0A4V3I7I8"/>
<feature type="transmembrane region" description="Helical" evidence="8">
    <location>
        <begin position="60"/>
        <end position="82"/>
    </location>
</feature>
<organism evidence="9 10">
    <name type="scientific">Cryobacterium tagatosivorans</name>
    <dbReference type="NCBI Taxonomy" id="1259199"/>
    <lineage>
        <taxon>Bacteria</taxon>
        <taxon>Bacillati</taxon>
        <taxon>Actinomycetota</taxon>
        <taxon>Actinomycetes</taxon>
        <taxon>Micrococcales</taxon>
        <taxon>Microbacteriaceae</taxon>
        <taxon>Cryobacterium</taxon>
    </lineage>
</organism>
<evidence type="ECO:0000256" key="7">
    <source>
        <dbReference type="ARBA" id="ARBA00023136"/>
    </source>
</evidence>
<gene>
    <name evidence="9" type="ORF">E3O23_02580</name>
</gene>
<comment type="caution">
    <text evidence="9">The sequence shown here is derived from an EMBL/GenBank/DDBJ whole genome shotgun (WGS) entry which is preliminary data.</text>
</comment>
<feature type="transmembrane region" description="Helical" evidence="8">
    <location>
        <begin position="89"/>
        <end position="106"/>
    </location>
</feature>
<feature type="transmembrane region" description="Helical" evidence="8">
    <location>
        <begin position="287"/>
        <end position="306"/>
    </location>
</feature>
<evidence type="ECO:0000256" key="1">
    <source>
        <dbReference type="ARBA" id="ARBA00004651"/>
    </source>
</evidence>
<keyword evidence="10" id="KW-1185">Reference proteome</keyword>
<evidence type="ECO:0000256" key="5">
    <source>
        <dbReference type="ARBA" id="ARBA00022692"/>
    </source>
</evidence>
<feature type="transmembrane region" description="Helical" evidence="8">
    <location>
        <begin position="112"/>
        <end position="134"/>
    </location>
</feature>
<proteinExistence type="predicted"/>
<evidence type="ECO:0000313" key="9">
    <source>
        <dbReference type="EMBL" id="TFB55383.1"/>
    </source>
</evidence>
<feature type="transmembrane region" description="Helical" evidence="8">
    <location>
        <begin position="264"/>
        <end position="280"/>
    </location>
</feature>
<keyword evidence="3" id="KW-1003">Cell membrane</keyword>
<protein>
    <submittedName>
        <fullName evidence="9">ABC transporter permease</fullName>
    </submittedName>
</protein>
<comment type="subcellular location">
    <subcellularLocation>
        <location evidence="1">Cell membrane</location>
        <topology evidence="1">Multi-pass membrane protein</topology>
    </subcellularLocation>
</comment>
<dbReference type="EMBL" id="SOEZ01000012">
    <property type="protein sequence ID" value="TFB55383.1"/>
    <property type="molecule type" value="Genomic_DNA"/>
</dbReference>
<keyword evidence="2" id="KW-0813">Transport</keyword>
<dbReference type="PANTHER" id="PTHR32196">
    <property type="entry name" value="ABC TRANSPORTER PERMEASE PROTEIN YPHD-RELATED-RELATED"/>
    <property type="match status" value="1"/>
</dbReference>
<keyword evidence="6 8" id="KW-1133">Transmembrane helix</keyword>
<reference evidence="9 10" key="1">
    <citation type="submission" date="2019-03" db="EMBL/GenBank/DDBJ databases">
        <title>Genomics of glacier-inhabiting Cryobacterium strains.</title>
        <authorList>
            <person name="Liu Q."/>
            <person name="Xin Y.-H."/>
        </authorList>
    </citation>
    <scope>NUCLEOTIDE SEQUENCE [LARGE SCALE GENOMIC DNA]</scope>
    <source>
        <strain evidence="9 10">Sr47</strain>
    </source>
</reference>
<feature type="transmembrane region" description="Helical" evidence="8">
    <location>
        <begin position="24"/>
        <end position="48"/>
    </location>
</feature>
<keyword evidence="5 8" id="KW-0812">Transmembrane</keyword>
<evidence type="ECO:0000256" key="3">
    <source>
        <dbReference type="ARBA" id="ARBA00022475"/>
    </source>
</evidence>
<evidence type="ECO:0000313" key="10">
    <source>
        <dbReference type="Proteomes" id="UP000297866"/>
    </source>
</evidence>
<dbReference type="Pfam" id="PF02653">
    <property type="entry name" value="BPD_transp_2"/>
    <property type="match status" value="1"/>
</dbReference>
<evidence type="ECO:0000256" key="8">
    <source>
        <dbReference type="SAM" id="Phobius"/>
    </source>
</evidence>